<evidence type="ECO:0000256" key="2">
    <source>
        <dbReference type="ARBA" id="ARBA00005189"/>
    </source>
</evidence>
<evidence type="ECO:0000259" key="8">
    <source>
        <dbReference type="Pfam" id="PF03007"/>
    </source>
</evidence>
<dbReference type="Pfam" id="PF06974">
    <property type="entry name" value="WS_DGAT_C"/>
    <property type="match status" value="1"/>
</dbReference>
<feature type="domain" description="O-acyltransferase WSD1-like N-terminal" evidence="8">
    <location>
        <begin position="48"/>
        <end position="162"/>
    </location>
</feature>
<dbReference type="EMBL" id="LNIX01000005">
    <property type="protein sequence ID" value="OXA54765.1"/>
    <property type="molecule type" value="Genomic_DNA"/>
</dbReference>
<comment type="pathway">
    <text evidence="1">Glycerolipid metabolism; triacylglycerol biosynthesis.</text>
</comment>
<dbReference type="AlphaFoldDB" id="A0A226EB25"/>
<feature type="domain" description="O-acyltransferase WSD1 C-terminal" evidence="9">
    <location>
        <begin position="282"/>
        <end position="413"/>
    </location>
</feature>
<name>A0A226EB25_FOLCA</name>
<evidence type="ECO:0000256" key="7">
    <source>
        <dbReference type="ARBA" id="ARBA00048109"/>
    </source>
</evidence>
<evidence type="ECO:0000256" key="3">
    <source>
        <dbReference type="ARBA" id="ARBA00022679"/>
    </source>
</evidence>
<comment type="similarity">
    <text evidence="5">In the N-terminal section; belongs to the long-chain O-acyltransferase family.</text>
</comment>
<proteinExistence type="inferred from homology"/>
<evidence type="ECO:0000256" key="1">
    <source>
        <dbReference type="ARBA" id="ARBA00004771"/>
    </source>
</evidence>
<protein>
    <submittedName>
        <fullName evidence="10">Putative diacylglycerol O-acyltransferase tgs2</fullName>
    </submittedName>
</protein>
<evidence type="ECO:0000256" key="4">
    <source>
        <dbReference type="ARBA" id="ARBA00023315"/>
    </source>
</evidence>
<dbReference type="PANTHER" id="PTHR31650:SF1">
    <property type="entry name" value="WAX ESTER SYNTHASE_DIACYLGLYCEROL ACYLTRANSFERASE 4-RELATED"/>
    <property type="match status" value="1"/>
</dbReference>
<evidence type="ECO:0000256" key="5">
    <source>
        <dbReference type="ARBA" id="ARBA00024360"/>
    </source>
</evidence>
<comment type="catalytic activity">
    <reaction evidence="6">
        <text>a long chain fatty alcohol + a fatty acyl-CoA = a long-chain alcohol wax ester + CoA</text>
        <dbReference type="Rhea" id="RHEA:38443"/>
        <dbReference type="ChEBI" id="CHEBI:17135"/>
        <dbReference type="ChEBI" id="CHEBI:57287"/>
        <dbReference type="ChEBI" id="CHEBI:77636"/>
        <dbReference type="ChEBI" id="CHEBI:235323"/>
        <dbReference type="EC" id="2.3.1.75"/>
    </reaction>
</comment>
<gene>
    <name evidence="10" type="ORF">Fcan01_11084</name>
</gene>
<evidence type="ECO:0000256" key="6">
    <source>
        <dbReference type="ARBA" id="ARBA00047604"/>
    </source>
</evidence>
<reference evidence="10 11" key="1">
    <citation type="submission" date="2015-12" db="EMBL/GenBank/DDBJ databases">
        <title>The genome of Folsomia candida.</title>
        <authorList>
            <person name="Faddeeva A."/>
            <person name="Derks M.F."/>
            <person name="Anvar Y."/>
            <person name="Smit S."/>
            <person name="Van Straalen N."/>
            <person name="Roelofs D."/>
        </authorList>
    </citation>
    <scope>NUCLEOTIDE SEQUENCE [LARGE SCALE GENOMIC DNA]</scope>
    <source>
        <strain evidence="10 11">VU population</strain>
        <tissue evidence="10">Whole body</tissue>
    </source>
</reference>
<keyword evidence="4 10" id="KW-0012">Acyltransferase</keyword>
<comment type="pathway">
    <text evidence="2">Lipid metabolism.</text>
</comment>
<dbReference type="InterPro" id="IPR004255">
    <property type="entry name" value="O-acyltransferase_WSD1_N"/>
</dbReference>
<dbReference type="GO" id="GO:0005886">
    <property type="term" value="C:plasma membrane"/>
    <property type="evidence" value="ECO:0007669"/>
    <property type="project" value="TreeGrafter"/>
</dbReference>
<dbReference type="GO" id="GO:0047196">
    <property type="term" value="F:long-chain-alcohol O-fatty-acyltransferase activity"/>
    <property type="evidence" value="ECO:0007669"/>
    <property type="project" value="UniProtKB-EC"/>
</dbReference>
<dbReference type="InterPro" id="IPR045034">
    <property type="entry name" value="O-acyltransferase_WSD1-like"/>
</dbReference>
<dbReference type="PANTHER" id="PTHR31650">
    <property type="entry name" value="O-ACYLTRANSFERASE (WSD1-LIKE) FAMILY PROTEIN"/>
    <property type="match status" value="1"/>
</dbReference>
<accession>A0A226EB25</accession>
<dbReference type="InterPro" id="IPR009721">
    <property type="entry name" value="O-acyltransferase_WSD1_C"/>
</dbReference>
<evidence type="ECO:0000313" key="11">
    <source>
        <dbReference type="Proteomes" id="UP000198287"/>
    </source>
</evidence>
<evidence type="ECO:0000313" key="10">
    <source>
        <dbReference type="EMBL" id="OXA54765.1"/>
    </source>
</evidence>
<comment type="catalytic activity">
    <reaction evidence="7">
        <text>an acyl-CoA + a 1,2-diacyl-sn-glycerol = a triacyl-sn-glycerol + CoA</text>
        <dbReference type="Rhea" id="RHEA:10868"/>
        <dbReference type="ChEBI" id="CHEBI:17815"/>
        <dbReference type="ChEBI" id="CHEBI:57287"/>
        <dbReference type="ChEBI" id="CHEBI:58342"/>
        <dbReference type="ChEBI" id="CHEBI:64615"/>
        <dbReference type="EC" id="2.3.1.20"/>
    </reaction>
</comment>
<evidence type="ECO:0000259" key="9">
    <source>
        <dbReference type="Pfam" id="PF06974"/>
    </source>
</evidence>
<dbReference type="GO" id="GO:0019432">
    <property type="term" value="P:triglyceride biosynthetic process"/>
    <property type="evidence" value="ECO:0007669"/>
    <property type="project" value="UniProtKB-UniPathway"/>
</dbReference>
<keyword evidence="3 10" id="KW-0808">Transferase</keyword>
<organism evidence="10 11">
    <name type="scientific">Folsomia candida</name>
    <name type="common">Springtail</name>
    <dbReference type="NCBI Taxonomy" id="158441"/>
    <lineage>
        <taxon>Eukaryota</taxon>
        <taxon>Metazoa</taxon>
        <taxon>Ecdysozoa</taxon>
        <taxon>Arthropoda</taxon>
        <taxon>Hexapoda</taxon>
        <taxon>Collembola</taxon>
        <taxon>Entomobryomorpha</taxon>
        <taxon>Isotomoidea</taxon>
        <taxon>Isotomidae</taxon>
        <taxon>Proisotominae</taxon>
        <taxon>Folsomia</taxon>
    </lineage>
</organism>
<dbReference type="GO" id="GO:0004144">
    <property type="term" value="F:diacylglycerol O-acyltransferase activity"/>
    <property type="evidence" value="ECO:0007669"/>
    <property type="project" value="UniProtKB-EC"/>
</dbReference>
<comment type="caution">
    <text evidence="10">The sequence shown here is derived from an EMBL/GenBank/DDBJ whole genome shotgun (WGS) entry which is preliminary data.</text>
</comment>
<sequence>MEIEHGLADVNTMRDKFEKLILSAKLPNSDELQYPELTSGLAQWMGYLFWAPCPDFEIKDHIMSLADIDVPVSLRDLENEATQQELWKHLVRERLWKKGRPLWEFIMVNPTSDCNKSKSLIIGRCHHSLADGWALFKLFTRLFKAESLLEKIPTMNKSSVVRNSSSWRTRMSQALTTAKLPFEAVDLLVTLIMNRVAVPTYPLESKDSLDEPGLVFATEKVGRLDGMKQLKTKLGVDFQSVLLAGVAAGVRDSYVRACQPIPDNVVTVFPLPMPGHPNKLRNHVSVGFILLPIGEPDSEERLEEIASRMQKLYRSRIVLSNHFQLRVIGSMPLPLVRFCRKRSRPSPIMVCNWVGPPEALYWEESQISDVKIVVNIPFNKPKGYAYGVSLLTYDGNVDLGVIGLRNFFPNNQHPIKFNERVIEEWDQLESVICT</sequence>
<dbReference type="OrthoDB" id="619536at2759"/>
<dbReference type="Pfam" id="PF03007">
    <property type="entry name" value="WS_DGAT_cat"/>
    <property type="match status" value="1"/>
</dbReference>
<keyword evidence="11" id="KW-1185">Reference proteome</keyword>
<dbReference type="UniPathway" id="UPA00282"/>
<dbReference type="Proteomes" id="UP000198287">
    <property type="component" value="Unassembled WGS sequence"/>
</dbReference>